<evidence type="ECO:0000313" key="9">
    <source>
        <dbReference type="EMBL" id="NBE52692.1"/>
    </source>
</evidence>
<evidence type="ECO:0000256" key="5">
    <source>
        <dbReference type="ARBA" id="ARBA00022793"/>
    </source>
</evidence>
<evidence type="ECO:0000256" key="6">
    <source>
        <dbReference type="ARBA" id="ARBA00023239"/>
    </source>
</evidence>
<keyword evidence="4" id="KW-0659">Purine metabolism</keyword>
<comment type="catalytic activity">
    <reaction evidence="1">
        <text>5-hydroxy-2-oxo-4-ureido-2,5-dihydro-1H-imidazole-5-carboxylate + H(+) = (S)-allantoin + CO2</text>
        <dbReference type="Rhea" id="RHEA:26301"/>
        <dbReference type="ChEBI" id="CHEBI:15378"/>
        <dbReference type="ChEBI" id="CHEBI:15678"/>
        <dbReference type="ChEBI" id="CHEBI:16526"/>
        <dbReference type="ChEBI" id="CHEBI:58639"/>
        <dbReference type="EC" id="4.1.1.97"/>
    </reaction>
</comment>
<evidence type="ECO:0000256" key="1">
    <source>
        <dbReference type="ARBA" id="ARBA00001163"/>
    </source>
</evidence>
<evidence type="ECO:0000259" key="8">
    <source>
        <dbReference type="Pfam" id="PF09349"/>
    </source>
</evidence>
<keyword evidence="5" id="KW-0210">Decarboxylase</keyword>
<protein>
    <recommendedName>
        <fullName evidence="3">2-oxo-4-hydroxy-4-carboxy-5-ureidoimidazoline decarboxylase</fullName>
        <ecNumber evidence="3">4.1.1.97</ecNumber>
    </recommendedName>
</protein>
<feature type="domain" description="Oxo-4-hydroxy-4-carboxy-5-ureidoimidazoline decarboxylase" evidence="8">
    <location>
        <begin position="22"/>
        <end position="80"/>
    </location>
</feature>
<dbReference type="SUPFAM" id="SSF158694">
    <property type="entry name" value="UraD-Like"/>
    <property type="match status" value="1"/>
</dbReference>
<feature type="region of interest" description="Disordered" evidence="7">
    <location>
        <begin position="167"/>
        <end position="202"/>
    </location>
</feature>
<dbReference type="PANTHER" id="PTHR43466:SF1">
    <property type="entry name" value="2-OXO-4-HYDROXY-4-CARBOXY-5-UREIDOIMIDAZOLINE DECARBOXYLASE-RELATED"/>
    <property type="match status" value="1"/>
</dbReference>
<evidence type="ECO:0000256" key="2">
    <source>
        <dbReference type="ARBA" id="ARBA00004754"/>
    </source>
</evidence>
<evidence type="ECO:0000256" key="3">
    <source>
        <dbReference type="ARBA" id="ARBA00012257"/>
    </source>
</evidence>
<keyword evidence="6 9" id="KW-0456">Lyase</keyword>
<dbReference type="NCBIfam" id="NF010372">
    <property type="entry name" value="PRK13798.1"/>
    <property type="match status" value="1"/>
</dbReference>
<organism evidence="9 10">
    <name type="scientific">Streptomyces boluensis</name>
    <dbReference type="NCBI Taxonomy" id="1775135"/>
    <lineage>
        <taxon>Bacteria</taxon>
        <taxon>Bacillati</taxon>
        <taxon>Actinomycetota</taxon>
        <taxon>Actinomycetes</taxon>
        <taxon>Kitasatosporales</taxon>
        <taxon>Streptomycetaceae</taxon>
        <taxon>Streptomyces</taxon>
    </lineage>
</organism>
<feature type="domain" description="Oxo-4-hydroxy-4-carboxy-5-ureidoimidazoline decarboxylase" evidence="8">
    <location>
        <begin position="93"/>
        <end position="162"/>
    </location>
</feature>
<dbReference type="AlphaFoldDB" id="A0A964UQ16"/>
<dbReference type="GO" id="GO:0006144">
    <property type="term" value="P:purine nucleobase metabolic process"/>
    <property type="evidence" value="ECO:0007669"/>
    <property type="project" value="UniProtKB-KW"/>
</dbReference>
<accession>A0A964UQ16</accession>
<dbReference type="Pfam" id="PF09349">
    <property type="entry name" value="OHCU_decarbox"/>
    <property type="match status" value="2"/>
</dbReference>
<comment type="caution">
    <text evidence="9">The sequence shown here is derived from an EMBL/GenBank/DDBJ whole genome shotgun (WGS) entry which is preliminary data.</text>
</comment>
<dbReference type="Gene3D" id="1.10.3330.10">
    <property type="entry name" value="Oxo-4-hydroxy-4-carboxy-5-ureidoimidazoline decarboxylase"/>
    <property type="match status" value="2"/>
</dbReference>
<evidence type="ECO:0000256" key="7">
    <source>
        <dbReference type="SAM" id="MobiDB-lite"/>
    </source>
</evidence>
<dbReference type="PANTHER" id="PTHR43466">
    <property type="entry name" value="2-OXO-4-HYDROXY-4-CARBOXY-5-UREIDOIMIDAZOLINE DECARBOXYLASE-RELATED"/>
    <property type="match status" value="1"/>
</dbReference>
<gene>
    <name evidence="9" type="ORF">GUY60_14900</name>
</gene>
<evidence type="ECO:0000256" key="4">
    <source>
        <dbReference type="ARBA" id="ARBA00022631"/>
    </source>
</evidence>
<proteinExistence type="predicted"/>
<dbReference type="Proteomes" id="UP000598297">
    <property type="component" value="Unassembled WGS sequence"/>
</dbReference>
<comment type="pathway">
    <text evidence="2">Purine metabolism; urate degradation; (S)-allantoin from urate: step 3/3.</text>
</comment>
<evidence type="ECO:0000313" key="10">
    <source>
        <dbReference type="Proteomes" id="UP000598297"/>
    </source>
</evidence>
<dbReference type="InterPro" id="IPR036778">
    <property type="entry name" value="OHCU_decarboxylase_sf"/>
</dbReference>
<name>A0A964UQ16_9ACTN</name>
<reference evidence="9" key="1">
    <citation type="submission" date="2020-01" db="EMBL/GenBank/DDBJ databases">
        <title>Whole-genome analyses of novel actinobacteria.</title>
        <authorList>
            <person name="Sahin N."/>
        </authorList>
    </citation>
    <scope>NUCLEOTIDE SEQUENCE</scope>
    <source>
        <strain evidence="9">YC537</strain>
    </source>
</reference>
<dbReference type="OrthoDB" id="4303574at2"/>
<sequence length="202" mass="21668">MPVQGRGTGPSSTVHRGIQVFNRTPADTARSWLLDCCVSHIWAERLVAHRPFPDTDALLAAADEASYDLLPAQRAAALAAERPHGPHPAGVPAAALTALGAAHAAYESRFGRVFVICLDDHRPDEHLDQTLAGLRGRLGNDPDEERVVAADELRRVARGRLARLVARIGAEEPDETPQGPGKAENSREFPDSGPTDSPYVPV</sequence>
<dbReference type="EC" id="4.1.1.97" evidence="3"/>
<dbReference type="EMBL" id="JAAAHS010000096">
    <property type="protein sequence ID" value="NBE52692.1"/>
    <property type="molecule type" value="Genomic_DNA"/>
</dbReference>
<dbReference type="InterPro" id="IPR018020">
    <property type="entry name" value="OHCU_decarboxylase"/>
</dbReference>
<dbReference type="GO" id="GO:0051997">
    <property type="term" value="F:2-oxo-4-hydroxy-4-carboxy-5-ureidoimidazoline decarboxylase activity"/>
    <property type="evidence" value="ECO:0007669"/>
    <property type="project" value="UniProtKB-EC"/>
</dbReference>
<keyword evidence="10" id="KW-1185">Reference proteome</keyword>
<dbReference type="GO" id="GO:0019628">
    <property type="term" value="P:urate catabolic process"/>
    <property type="evidence" value="ECO:0007669"/>
    <property type="project" value="TreeGrafter"/>
</dbReference>